<dbReference type="GO" id="GO:1904263">
    <property type="term" value="P:positive regulation of TORC1 signaling"/>
    <property type="evidence" value="ECO:0007669"/>
    <property type="project" value="TreeGrafter"/>
</dbReference>
<evidence type="ECO:0000256" key="2">
    <source>
        <dbReference type="ARBA" id="ARBA00022737"/>
    </source>
</evidence>
<dbReference type="Gene3D" id="2.130.10.10">
    <property type="entry name" value="YVTN repeat-like/Quinoprotein amine dehydrogenase"/>
    <property type="match status" value="1"/>
</dbReference>
<dbReference type="VEuPathDB" id="FungiDB:PNEJI1_001275"/>
<evidence type="ECO:0000256" key="3">
    <source>
        <dbReference type="ARBA" id="ARBA00038452"/>
    </source>
</evidence>
<protein>
    <recommendedName>
        <fullName evidence="5">RWD domain-containing protein</fullName>
    </recommendedName>
</protein>
<dbReference type="InterPro" id="IPR006575">
    <property type="entry name" value="RWD_dom"/>
</dbReference>
<accession>L0PAC0</accession>
<dbReference type="InterPro" id="IPR036322">
    <property type="entry name" value="WD40_repeat_dom_sf"/>
</dbReference>
<organism evidence="7">
    <name type="scientific">Pneumocystis jirovecii</name>
    <name type="common">Human pneumocystis pneumonia agent</name>
    <dbReference type="NCBI Taxonomy" id="42068"/>
    <lineage>
        <taxon>Eukaryota</taxon>
        <taxon>Fungi</taxon>
        <taxon>Dikarya</taxon>
        <taxon>Ascomycota</taxon>
        <taxon>Taphrinomycotina</taxon>
        <taxon>Pneumocystomycetes</taxon>
        <taxon>Pneumocystaceae</taxon>
        <taxon>Pneumocystis</taxon>
    </lineage>
</organism>
<dbReference type="GO" id="GO:0005774">
    <property type="term" value="C:vacuolar membrane"/>
    <property type="evidence" value="ECO:0007669"/>
    <property type="project" value="TreeGrafter"/>
</dbReference>
<feature type="domain" description="RWD" evidence="5">
    <location>
        <begin position="453"/>
        <end position="561"/>
    </location>
</feature>
<dbReference type="AlphaFoldDB" id="L0PAC0"/>
<evidence type="ECO:0000256" key="1">
    <source>
        <dbReference type="ARBA" id="ARBA00022574"/>
    </source>
</evidence>
<dbReference type="Proteomes" id="UP000010422">
    <property type="component" value="Unassembled WGS sequence"/>
</dbReference>
<evidence type="ECO:0000259" key="5">
    <source>
        <dbReference type="PROSITE" id="PS50908"/>
    </source>
</evidence>
<dbReference type="CDD" id="cd16488">
    <property type="entry name" value="mRING-H2-C3H3C2_Mio-like"/>
    <property type="match status" value="1"/>
</dbReference>
<dbReference type="SMART" id="SM00591">
    <property type="entry name" value="RWD"/>
    <property type="match status" value="1"/>
</dbReference>
<dbReference type="PANTHER" id="PTHR46170">
    <property type="entry name" value="GATOR COMPLEX PROTEIN WDR59"/>
    <property type="match status" value="1"/>
</dbReference>
<proteinExistence type="inferred from homology"/>
<dbReference type="InParanoid" id="L0PAC0"/>
<evidence type="ECO:0000313" key="6">
    <source>
        <dbReference type="EMBL" id="CCJ29313.1"/>
    </source>
</evidence>
<evidence type="ECO:0000313" key="7">
    <source>
        <dbReference type="Proteomes" id="UP000010422"/>
    </source>
</evidence>
<dbReference type="InterPro" id="IPR049566">
    <property type="entry name" value="WDR59_RTC1-like_RING_Znf"/>
</dbReference>
<dbReference type="InterPro" id="IPR049567">
    <property type="entry name" value="WDR59-like"/>
</dbReference>
<dbReference type="PROSITE" id="PS50908">
    <property type="entry name" value="RWD"/>
    <property type="match status" value="1"/>
</dbReference>
<feature type="repeat" description="WD" evidence="4">
    <location>
        <begin position="104"/>
        <end position="146"/>
    </location>
</feature>
<reference evidence="6 7" key="1">
    <citation type="journal article" date="2012" name="MBio">
        <title>De novo assembly of the Pneumocystis jirovecii genome from a single bronchoalveolar lavage fluid specimen from a patient.</title>
        <authorList>
            <person name="Cisse O.H."/>
            <person name="Pagni M."/>
            <person name="Hauser P.M."/>
        </authorList>
    </citation>
    <scope>NUCLEOTIDE SEQUENCE [LARGE SCALE GENOMIC DNA]</scope>
    <source>
        <strain evidence="6 7">SE8</strain>
    </source>
</reference>
<dbReference type="EMBL" id="CAKM01000174">
    <property type="protein sequence ID" value="CCJ29313.1"/>
    <property type="molecule type" value="Genomic_DNA"/>
</dbReference>
<dbReference type="InterPro" id="IPR001680">
    <property type="entry name" value="WD40_rpt"/>
</dbReference>
<dbReference type="PROSITE" id="PS50082">
    <property type="entry name" value="WD_REPEATS_2"/>
    <property type="match status" value="1"/>
</dbReference>
<sequence>MGVINSPTFDKQMSIKVDEPVSAMTISACGRDVILASRKGILVVDIDNPYDPPRFLPHFTTWEVADVQSSPHACRAYWIASTSNQKTIVWNLSLPSRNAIEFVLHSHSRAITDINWSAHHPDILATCAIDSYIYCWDLRDTKKPINSYCDWTAGSTQVKWNCQNEHVLASSHGRFLRIWDDRYGSRPFKSICVCEYLTKIYGIDFNRTKETKIITCSLDKSVCFWDYEKNENIPEKIIRTNTPVWRARHTPFGWGVITLPQRDDNSLYLWDIQDEKNFPVEPLVKFEGHTDIVKEFVWRYSEPEDISRDTRQFQLITLSKDHHLRLWPMSNEILESVGHDPKKPIRFRMTCSGAEYKTYRYEPFINQKDTSLIYSQTPQTTSILRSSGNNKVNAIFNRYKTATENHMRGIYMTKATKSFKGVQPLAWMRGVHIERSINNNSPTTWNIPENLGEELSWIGQKFSKVNFEEINVTERNCTLTLNGPWGADNIMIFIRLLVKFPYNYPGNATPKFELEKTSSLSEENYTEIRHSLIKISESYLKKKAPCLEICIRYLLGESVLSGKWISDSEGDFSSDDDQTLSNSASLEKNINNIIVPIPRKCAAAFFSCGKLVCFFPKKSETVNKRVISILSEKKNKEFESHHHYLFESFGNIESFVNNKIGINSEDLSLKCNSLNSDDDIQAGSYFLRTKSFKWKNSRIYSHNQNERYSNRRMANTRSENYYGNIIIIQNISHLEPVKEDLAREYKIQGSCPEICEHNAKIASKYGFSELCKVWTLIKMLVSRIESEKIVNFLFTGKNDINTNLKLLIHEYLTIYNLEKMTRPSLSTKIHWGYHPFGQWLINQIFSYYENIRDVQTLAMLSCVLDSSTGLNVFQNPDQNNIFSKKNSTDYFLQNQSELSKYLETSINFLKEPCKINSNMKLGLNEEIPISSISQSSNKSFQDNNMFLYNNNNTPFYEKYYNQHSESENIHISPKPFFDPYSTSVKYNNSNKHKATPFEVTLPVPAEEHKNKHSQLYINSNNSVSIRILNYQLDDELALSSYSFFNEERKQLNKFYRKSYAEFLFRWKLYKERVEILKFNSEFKNDKISSNKEDTISTLNNKSDCIKCSIYQSSINKNYILCKQAKFFSNCTFCEVPVKGLASGCTNCSHGGHAKCMENWFIQTKECPTGCGCECLLFTVSKEKNLDNLSINNSQSTIHFSIKENNIKEVWCRPHNITIFKSKKFQSGHID</sequence>
<evidence type="ECO:0000256" key="4">
    <source>
        <dbReference type="PROSITE-ProRule" id="PRU00221"/>
    </source>
</evidence>
<dbReference type="STRING" id="1209962.L0PAC0"/>
<dbReference type="Pfam" id="PF00400">
    <property type="entry name" value="WD40"/>
    <property type="match status" value="1"/>
</dbReference>
<dbReference type="SUPFAM" id="SSF50978">
    <property type="entry name" value="WD40 repeat-like"/>
    <property type="match status" value="1"/>
</dbReference>
<dbReference type="InterPro" id="IPR015943">
    <property type="entry name" value="WD40/YVTN_repeat-like_dom_sf"/>
</dbReference>
<dbReference type="GO" id="GO:0035591">
    <property type="term" value="F:signaling adaptor activity"/>
    <property type="evidence" value="ECO:0007669"/>
    <property type="project" value="TreeGrafter"/>
</dbReference>
<dbReference type="FunCoup" id="L0PAC0">
    <property type="interactions" value="175"/>
</dbReference>
<dbReference type="GO" id="GO:0035859">
    <property type="term" value="C:Seh1-associated complex"/>
    <property type="evidence" value="ECO:0007669"/>
    <property type="project" value="TreeGrafter"/>
</dbReference>
<dbReference type="Pfam" id="PF17120">
    <property type="entry name" value="zf-RING_16"/>
    <property type="match status" value="1"/>
</dbReference>
<name>L0PAC0_PNEJI</name>
<gene>
    <name evidence="6" type="ORF">PNEJI1_001275</name>
</gene>
<dbReference type="PANTHER" id="PTHR46170:SF1">
    <property type="entry name" value="GATOR COMPLEX PROTEIN WDR59"/>
    <property type="match status" value="1"/>
</dbReference>
<keyword evidence="1 4" id="KW-0853">WD repeat</keyword>
<comment type="similarity">
    <text evidence="3">Belongs to the WD repeat WDR59 family.</text>
</comment>
<dbReference type="GO" id="GO:0034198">
    <property type="term" value="P:cellular response to amino acid starvation"/>
    <property type="evidence" value="ECO:0007669"/>
    <property type="project" value="TreeGrafter"/>
</dbReference>
<keyword evidence="2" id="KW-0677">Repeat</keyword>
<comment type="caution">
    <text evidence="6">The sequence shown here is derived from an EMBL/GenBank/DDBJ whole genome shotgun (WGS) entry which is preliminary data.</text>
</comment>
<dbReference type="SMART" id="SM00320">
    <property type="entry name" value="WD40"/>
    <property type="match status" value="4"/>
</dbReference>